<reference evidence="2 3" key="1">
    <citation type="journal article" date="2019" name="Nat. Ecol. Evol.">
        <title>Megaphylogeny resolves global patterns of mushroom evolution.</title>
        <authorList>
            <person name="Varga T."/>
            <person name="Krizsan K."/>
            <person name="Foldi C."/>
            <person name="Dima B."/>
            <person name="Sanchez-Garcia M."/>
            <person name="Sanchez-Ramirez S."/>
            <person name="Szollosi G.J."/>
            <person name="Szarkandi J.G."/>
            <person name="Papp V."/>
            <person name="Albert L."/>
            <person name="Andreopoulos W."/>
            <person name="Angelini C."/>
            <person name="Antonin V."/>
            <person name="Barry K.W."/>
            <person name="Bougher N.L."/>
            <person name="Buchanan P."/>
            <person name="Buyck B."/>
            <person name="Bense V."/>
            <person name="Catcheside P."/>
            <person name="Chovatia M."/>
            <person name="Cooper J."/>
            <person name="Damon W."/>
            <person name="Desjardin D."/>
            <person name="Finy P."/>
            <person name="Geml J."/>
            <person name="Haridas S."/>
            <person name="Hughes K."/>
            <person name="Justo A."/>
            <person name="Karasinski D."/>
            <person name="Kautmanova I."/>
            <person name="Kiss B."/>
            <person name="Kocsube S."/>
            <person name="Kotiranta H."/>
            <person name="LaButti K.M."/>
            <person name="Lechner B.E."/>
            <person name="Liimatainen K."/>
            <person name="Lipzen A."/>
            <person name="Lukacs Z."/>
            <person name="Mihaltcheva S."/>
            <person name="Morgado L.N."/>
            <person name="Niskanen T."/>
            <person name="Noordeloos M.E."/>
            <person name="Ohm R.A."/>
            <person name="Ortiz-Santana B."/>
            <person name="Ovrebo C."/>
            <person name="Racz N."/>
            <person name="Riley R."/>
            <person name="Savchenko A."/>
            <person name="Shiryaev A."/>
            <person name="Soop K."/>
            <person name="Spirin V."/>
            <person name="Szebenyi C."/>
            <person name="Tomsovsky M."/>
            <person name="Tulloss R.E."/>
            <person name="Uehling J."/>
            <person name="Grigoriev I.V."/>
            <person name="Vagvolgyi C."/>
            <person name="Papp T."/>
            <person name="Martin F.M."/>
            <person name="Miettinen O."/>
            <person name="Hibbett D.S."/>
            <person name="Nagy L.G."/>
        </authorList>
    </citation>
    <scope>NUCLEOTIDE SEQUENCE [LARGE SCALE GENOMIC DNA]</scope>
    <source>
        <strain evidence="2 3">FP101781</strain>
    </source>
</reference>
<dbReference type="STRING" id="71717.A0A4Y7SH78"/>
<proteinExistence type="predicted"/>
<dbReference type="InterPro" id="IPR006073">
    <property type="entry name" value="GTP-bd"/>
</dbReference>
<dbReference type="OrthoDB" id="8954335at2759"/>
<evidence type="ECO:0000259" key="1">
    <source>
        <dbReference type="Pfam" id="PF01926"/>
    </source>
</evidence>
<accession>A0A4Y7SH78</accession>
<comment type="caution">
    <text evidence="2">The sequence shown here is derived from an EMBL/GenBank/DDBJ whole genome shotgun (WGS) entry which is preliminary data.</text>
</comment>
<dbReference type="InterPro" id="IPR027417">
    <property type="entry name" value="P-loop_NTPase"/>
</dbReference>
<protein>
    <recommendedName>
        <fullName evidence="1">G domain-containing protein</fullName>
    </recommendedName>
</protein>
<dbReference type="Gene3D" id="3.40.50.300">
    <property type="entry name" value="P-loop containing nucleotide triphosphate hydrolases"/>
    <property type="match status" value="2"/>
</dbReference>
<dbReference type="AlphaFoldDB" id="A0A4Y7SH78"/>
<gene>
    <name evidence="2" type="ORF">FA13DRAFT_1800829</name>
</gene>
<dbReference type="Proteomes" id="UP000298030">
    <property type="component" value="Unassembled WGS sequence"/>
</dbReference>
<sequence length="428" mass="48061">MAYYFEGKPRDLVLFVIGGEAAGKSTFINRILDEIRHPLVGDDGLRMEVRRGLAQCTQSIQAVRLAPTRGEHRSTLSRIVLVDVPCLEDNSFQQHDRIVRDATEWLASFYPPFVPRNLGIIYIQDISMCPLDAPAIRLNLKAPAKLAKSIECQRILIVTTKWDKLRPDQVRPAEAVALIWPKMVEAAYSNFHKIEEDEHGTEGSRALEAVRHFTGDLDSLSPGNGLPDDIIILIVGPIKAGKSTFANALLRHCDHPAQMKVASTLSPTTNAVGSATLSMHPFSHVQNRRIILVDTPGFVGSEMEDNATLRSIGTWYDTRYNGSQPITCCVLYLHDISQDRFTTTAERALKMLPRLIRNVSLKKVTIISTKWDKSFQHEGYEREAQLQTEYWSRISTVGFSVHRLFQGLTSGALSSNHREILRDVLKHV</sequence>
<evidence type="ECO:0000313" key="2">
    <source>
        <dbReference type="EMBL" id="TEB20520.1"/>
    </source>
</evidence>
<dbReference type="EMBL" id="QPFP01000137">
    <property type="protein sequence ID" value="TEB20520.1"/>
    <property type="molecule type" value="Genomic_DNA"/>
</dbReference>
<feature type="domain" description="G" evidence="1">
    <location>
        <begin position="232"/>
        <end position="306"/>
    </location>
</feature>
<dbReference type="GO" id="GO:0005525">
    <property type="term" value="F:GTP binding"/>
    <property type="evidence" value="ECO:0007669"/>
    <property type="project" value="InterPro"/>
</dbReference>
<dbReference type="SUPFAM" id="SSF52540">
    <property type="entry name" value="P-loop containing nucleoside triphosphate hydrolases"/>
    <property type="match status" value="2"/>
</dbReference>
<name>A0A4Y7SH78_COPMI</name>
<organism evidence="2 3">
    <name type="scientific">Coprinellus micaceus</name>
    <name type="common">Glistening ink-cap mushroom</name>
    <name type="synonym">Coprinus micaceus</name>
    <dbReference type="NCBI Taxonomy" id="71717"/>
    <lineage>
        <taxon>Eukaryota</taxon>
        <taxon>Fungi</taxon>
        <taxon>Dikarya</taxon>
        <taxon>Basidiomycota</taxon>
        <taxon>Agaricomycotina</taxon>
        <taxon>Agaricomycetes</taxon>
        <taxon>Agaricomycetidae</taxon>
        <taxon>Agaricales</taxon>
        <taxon>Agaricineae</taxon>
        <taxon>Psathyrellaceae</taxon>
        <taxon>Coprinellus</taxon>
    </lineage>
</organism>
<dbReference type="Pfam" id="PF01926">
    <property type="entry name" value="MMR_HSR1"/>
    <property type="match status" value="1"/>
</dbReference>
<evidence type="ECO:0000313" key="3">
    <source>
        <dbReference type="Proteomes" id="UP000298030"/>
    </source>
</evidence>
<dbReference type="CDD" id="cd00882">
    <property type="entry name" value="Ras_like_GTPase"/>
    <property type="match status" value="1"/>
</dbReference>
<keyword evidence="3" id="KW-1185">Reference proteome</keyword>